<name>K0YX63_9ACTN</name>
<dbReference type="AlphaFoldDB" id="K0YX63"/>
<evidence type="ECO:0000313" key="2">
    <source>
        <dbReference type="Proteomes" id="UP000006069"/>
    </source>
</evidence>
<dbReference type="PATRIC" id="fig|742818.3.peg.867"/>
<evidence type="ECO:0000313" key="1">
    <source>
        <dbReference type="EMBL" id="EJZ84104.1"/>
    </source>
</evidence>
<comment type="caution">
    <text evidence="1">The sequence shown here is derived from an EMBL/GenBank/DDBJ whole genome shotgun (WGS) entry which is preliminary data.</text>
</comment>
<accession>K0YX63</accession>
<sequence length="76" mass="8799">MAIDHRAKAMSWWLYMHTESPMPAARIMAEMPTDESIAGMCAKADGMRRNDEAVQRWGAAVTWEEFHAREWKGSDW</sequence>
<reference evidence="1 2" key="1">
    <citation type="submission" date="2012-08" db="EMBL/GenBank/DDBJ databases">
        <title>The Genome Sequence of Slackia piriformis YIT 12062.</title>
        <authorList>
            <consortium name="The Broad Institute Genome Sequencing Platform"/>
            <person name="Earl A."/>
            <person name="Ward D."/>
            <person name="Feldgarden M."/>
            <person name="Gevers D."/>
            <person name="Morotomi M."/>
            <person name="Walker B."/>
            <person name="Young S.K."/>
            <person name="Zeng Q."/>
            <person name="Gargeya S."/>
            <person name="Fitzgerald M."/>
            <person name="Haas B."/>
            <person name="Abouelleil A."/>
            <person name="Alvarado L."/>
            <person name="Arachchi H.M."/>
            <person name="Berlin A.M."/>
            <person name="Chapman S.B."/>
            <person name="Goldberg J."/>
            <person name="Griggs A."/>
            <person name="Gujja S."/>
            <person name="Hansen M."/>
            <person name="Howarth C."/>
            <person name="Imamovic A."/>
            <person name="Larimer J."/>
            <person name="McCowen C."/>
            <person name="Montmayeur A."/>
            <person name="Murphy C."/>
            <person name="Neiman D."/>
            <person name="Pearson M."/>
            <person name="Priest M."/>
            <person name="Roberts A."/>
            <person name="Saif S."/>
            <person name="Shea T."/>
            <person name="Sisk P."/>
            <person name="Sykes S."/>
            <person name="Wortman J."/>
            <person name="Nusbaum C."/>
            <person name="Birren B."/>
        </authorList>
    </citation>
    <scope>NUCLEOTIDE SEQUENCE [LARGE SCALE GENOMIC DNA]</scope>
    <source>
        <strain evidence="1 2">YIT 12062</strain>
    </source>
</reference>
<dbReference type="RefSeq" id="WP_009139034.1">
    <property type="nucleotide sequence ID" value="NZ_JH815198.1"/>
</dbReference>
<dbReference type="InParanoid" id="K0YX63"/>
<dbReference type="EMBL" id="ADMD01000006">
    <property type="protein sequence ID" value="EJZ84104.1"/>
    <property type="molecule type" value="Genomic_DNA"/>
</dbReference>
<keyword evidence="2" id="KW-1185">Reference proteome</keyword>
<organism evidence="1 2">
    <name type="scientific">Slackia piriformis YIT 12062</name>
    <dbReference type="NCBI Taxonomy" id="742818"/>
    <lineage>
        <taxon>Bacteria</taxon>
        <taxon>Bacillati</taxon>
        <taxon>Actinomycetota</taxon>
        <taxon>Coriobacteriia</taxon>
        <taxon>Eggerthellales</taxon>
        <taxon>Eggerthellaceae</taxon>
        <taxon>Slackia</taxon>
    </lineage>
</organism>
<proteinExistence type="predicted"/>
<dbReference type="HOGENOM" id="CLU_062186_4_2_11"/>
<dbReference type="Proteomes" id="UP000006069">
    <property type="component" value="Unassembled WGS sequence"/>
</dbReference>
<protein>
    <submittedName>
        <fullName evidence="1">Uncharacterized protein</fullName>
    </submittedName>
</protein>
<gene>
    <name evidence="1" type="ORF">HMPREF9451_00813</name>
</gene>